<dbReference type="Pfam" id="PF00831">
    <property type="entry name" value="Ribosomal_L29"/>
    <property type="match status" value="1"/>
</dbReference>
<dbReference type="Gene3D" id="1.10.287.310">
    <property type="match status" value="1"/>
</dbReference>
<keyword evidence="7" id="KW-1185">Reference proteome</keyword>
<dbReference type="GO" id="GO:0003735">
    <property type="term" value="F:structural constituent of ribosome"/>
    <property type="evidence" value="ECO:0007669"/>
    <property type="project" value="InterPro"/>
</dbReference>
<sequence length="65" mass="7267">MELKAKELRAMSDEEINEKLKALKESLLKERSAIAMGGAPASPGTMHSIKKQIARILTVMEEKRE</sequence>
<dbReference type="CDD" id="cd00427">
    <property type="entry name" value="Ribosomal_L29_HIP"/>
    <property type="match status" value="1"/>
</dbReference>
<dbReference type="GeneID" id="16025314"/>
<dbReference type="RefSeq" id="WP_009887170.1">
    <property type="nucleotide sequence ID" value="NZ_CP015363.1"/>
</dbReference>
<reference evidence="5 7" key="1">
    <citation type="submission" date="2011-10" db="EMBL/GenBank/DDBJ databases">
        <title>Metabolic and evolutionary patterns in the extreme acidophile Ferroplasma acidiphilum.</title>
        <authorList>
            <person name="Golyshina O.V."/>
            <person name="Kozyavkin S.A."/>
            <person name="Tatusov R.L."/>
            <person name="Slesarev A.I."/>
            <person name="Golyshin P.N."/>
        </authorList>
    </citation>
    <scope>NUCLEOTIDE SEQUENCE [LARGE SCALE GENOMIC DNA]</scope>
    <source>
        <strain evidence="5">Berkeley</strain>
        <strain evidence="7">Y</strain>
    </source>
</reference>
<dbReference type="InterPro" id="IPR036049">
    <property type="entry name" value="Ribosomal_uL29_sf"/>
</dbReference>
<dbReference type="InterPro" id="IPR050063">
    <property type="entry name" value="Ribosomal_protein_uL29"/>
</dbReference>
<evidence type="ECO:0000256" key="3">
    <source>
        <dbReference type="ARBA" id="ARBA00023274"/>
    </source>
</evidence>
<proteinExistence type="inferred from homology"/>
<evidence type="ECO:0000313" key="6">
    <source>
        <dbReference type="EMBL" id="NOL59654.1"/>
    </source>
</evidence>
<dbReference type="Proteomes" id="UP000192050">
    <property type="component" value="Chromosome"/>
</dbReference>
<gene>
    <name evidence="6" type="primary">rpmC</name>
    <name evidence="4" type="synonym">rpl29</name>
    <name evidence="5" type="ORF">FAD_0165</name>
    <name evidence="6" type="ORF">HLB00_02245</name>
</gene>
<dbReference type="InterPro" id="IPR001854">
    <property type="entry name" value="Ribosomal_uL29"/>
</dbReference>
<evidence type="ECO:0000256" key="2">
    <source>
        <dbReference type="ARBA" id="ARBA00022980"/>
    </source>
</evidence>
<dbReference type="GO" id="GO:0006412">
    <property type="term" value="P:translation"/>
    <property type="evidence" value="ECO:0007669"/>
    <property type="project" value="UniProtKB-UniRule"/>
</dbReference>
<dbReference type="NCBIfam" id="TIGR00012">
    <property type="entry name" value="L29"/>
    <property type="match status" value="1"/>
</dbReference>
<dbReference type="PANTHER" id="PTHR10916:SF0">
    <property type="entry name" value="LARGE RIBOSOMAL SUBUNIT PROTEIN UL29C"/>
    <property type="match status" value="1"/>
</dbReference>
<keyword evidence="3 4" id="KW-0687">Ribonucleoprotein</keyword>
<dbReference type="SUPFAM" id="SSF46561">
    <property type="entry name" value="Ribosomal protein L29 (L29p)"/>
    <property type="match status" value="1"/>
</dbReference>
<dbReference type="PANTHER" id="PTHR10916">
    <property type="entry name" value="60S RIBOSOMAL PROTEIN L35/50S RIBOSOMAL PROTEIN L29"/>
    <property type="match status" value="1"/>
</dbReference>
<dbReference type="KEGG" id="fai:FAD_0165"/>
<evidence type="ECO:0000313" key="8">
    <source>
        <dbReference type="Proteomes" id="UP000546917"/>
    </source>
</evidence>
<dbReference type="STRING" id="74969.FAD_0165"/>
<dbReference type="AlphaFoldDB" id="A0A1V0N1W3"/>
<name>A0A1V0N1W3_9ARCH</name>
<dbReference type="OrthoDB" id="11736at2157"/>
<dbReference type="HAMAP" id="MF_00374">
    <property type="entry name" value="Ribosomal_uL29"/>
    <property type="match status" value="1"/>
</dbReference>
<keyword evidence="2 4" id="KW-0689">Ribosomal protein</keyword>
<evidence type="ECO:0000256" key="4">
    <source>
        <dbReference type="HAMAP-Rule" id="MF_00374"/>
    </source>
</evidence>
<dbReference type="Proteomes" id="UP000546917">
    <property type="component" value="Unassembled WGS sequence"/>
</dbReference>
<protein>
    <recommendedName>
        <fullName evidence="4">Large ribosomal subunit protein uL29</fullName>
    </recommendedName>
</protein>
<organism evidence="5 7">
    <name type="scientific">Ferroplasma acidiphilum</name>
    <dbReference type="NCBI Taxonomy" id="74969"/>
    <lineage>
        <taxon>Archaea</taxon>
        <taxon>Methanobacteriati</taxon>
        <taxon>Thermoplasmatota</taxon>
        <taxon>Thermoplasmata</taxon>
        <taxon>Thermoplasmatales</taxon>
        <taxon>Ferroplasmaceae</taxon>
        <taxon>Ferroplasma</taxon>
    </lineage>
</organism>
<evidence type="ECO:0000313" key="7">
    <source>
        <dbReference type="Proteomes" id="UP000192050"/>
    </source>
</evidence>
<evidence type="ECO:0000313" key="5">
    <source>
        <dbReference type="EMBL" id="ARD84095.1"/>
    </source>
</evidence>
<accession>A0A1V0N1W3</accession>
<evidence type="ECO:0000256" key="1">
    <source>
        <dbReference type="ARBA" id="ARBA00009254"/>
    </source>
</evidence>
<dbReference type="GO" id="GO:0022625">
    <property type="term" value="C:cytosolic large ribosomal subunit"/>
    <property type="evidence" value="ECO:0007669"/>
    <property type="project" value="TreeGrafter"/>
</dbReference>
<dbReference type="EMBL" id="CP015363">
    <property type="protein sequence ID" value="ARD84095.1"/>
    <property type="molecule type" value="Genomic_DNA"/>
</dbReference>
<dbReference type="EMBL" id="JABGBP010000069">
    <property type="protein sequence ID" value="NOL59654.1"/>
    <property type="molecule type" value="Genomic_DNA"/>
</dbReference>
<reference evidence="6 8" key="2">
    <citation type="submission" date="2020-05" db="EMBL/GenBank/DDBJ databases">
        <authorList>
            <person name="Zhang R."/>
        </authorList>
    </citation>
    <scope>NUCLEOTIDE SEQUENCE [LARGE SCALE GENOMIC DNA]</scope>
    <source>
        <strain evidence="6 8">DSM 28986</strain>
    </source>
</reference>
<dbReference type="GeneID" id="84218654"/>
<comment type="similarity">
    <text evidence="1 4">Belongs to the universal ribosomal protein uL29 family.</text>
</comment>